<feature type="compositionally biased region" description="Basic and acidic residues" evidence="1">
    <location>
        <begin position="316"/>
        <end position="338"/>
    </location>
</feature>
<feature type="compositionally biased region" description="Low complexity" evidence="1">
    <location>
        <begin position="58"/>
        <end position="80"/>
    </location>
</feature>
<feature type="compositionally biased region" description="Basic and acidic residues" evidence="1">
    <location>
        <begin position="280"/>
        <end position="306"/>
    </location>
</feature>
<dbReference type="EMBL" id="MU004181">
    <property type="protein sequence ID" value="KAF2502249.1"/>
    <property type="molecule type" value="Genomic_DNA"/>
</dbReference>
<evidence type="ECO:0000313" key="2">
    <source>
        <dbReference type="EMBL" id="KAF2502249.1"/>
    </source>
</evidence>
<accession>A0A6A6RC32</accession>
<name>A0A6A6RC32_9PEZI</name>
<evidence type="ECO:0000313" key="3">
    <source>
        <dbReference type="Proteomes" id="UP000799750"/>
    </source>
</evidence>
<reference evidence="2" key="1">
    <citation type="journal article" date="2020" name="Stud. Mycol.">
        <title>101 Dothideomycetes genomes: a test case for predicting lifestyles and emergence of pathogens.</title>
        <authorList>
            <person name="Haridas S."/>
            <person name="Albert R."/>
            <person name="Binder M."/>
            <person name="Bloem J."/>
            <person name="Labutti K."/>
            <person name="Salamov A."/>
            <person name="Andreopoulos B."/>
            <person name="Baker S."/>
            <person name="Barry K."/>
            <person name="Bills G."/>
            <person name="Bluhm B."/>
            <person name="Cannon C."/>
            <person name="Castanera R."/>
            <person name="Culley D."/>
            <person name="Daum C."/>
            <person name="Ezra D."/>
            <person name="Gonzalez J."/>
            <person name="Henrissat B."/>
            <person name="Kuo A."/>
            <person name="Liang C."/>
            <person name="Lipzen A."/>
            <person name="Lutzoni F."/>
            <person name="Magnuson J."/>
            <person name="Mondo S."/>
            <person name="Nolan M."/>
            <person name="Ohm R."/>
            <person name="Pangilinan J."/>
            <person name="Park H.-J."/>
            <person name="Ramirez L."/>
            <person name="Alfaro M."/>
            <person name="Sun H."/>
            <person name="Tritt A."/>
            <person name="Yoshinaga Y."/>
            <person name="Zwiers L.-H."/>
            <person name="Turgeon B."/>
            <person name="Goodwin S."/>
            <person name="Spatafora J."/>
            <person name="Crous P."/>
            <person name="Grigoriev I."/>
        </authorList>
    </citation>
    <scope>NUCLEOTIDE SEQUENCE</scope>
    <source>
        <strain evidence="2">CBS 269.34</strain>
    </source>
</reference>
<feature type="compositionally biased region" description="Polar residues" evidence="1">
    <location>
        <begin position="1"/>
        <end position="11"/>
    </location>
</feature>
<sequence>MEAISNVTSAASKLIWGEGEQAQERTATNETGGSEPVSGEQGKGTVSEPFDKGNEENPISGEPTPSTSTSNPTSGPDSTSATTSEIPIRAHETSKTGDLSTPSTSTSTTTPGPNPTSAAAGGVPHPEHETSKTGVVGSMGSDPKGSDVRPSESTAHTGPPEAGAAPTQKQQGAANPTDEPEKGESKSKSTLNIDDIDGEEALKKKDPNDHSGEPMHMHGGDGAGSEEKKATKAEERRESKAGQAGGQELGKEEHGTGEQWVKTSGLHAEGGDFDATKPGAGREADRLMEQKGIHKTKPGEVAKDDASTASPTPSSSKEKVSVADKIKNKLHIGHKDKP</sequence>
<feature type="compositionally biased region" description="Low complexity" evidence="1">
    <location>
        <begin position="100"/>
        <end position="122"/>
    </location>
</feature>
<gene>
    <name evidence="2" type="ORF">BU16DRAFT_521016</name>
</gene>
<evidence type="ECO:0000256" key="1">
    <source>
        <dbReference type="SAM" id="MobiDB-lite"/>
    </source>
</evidence>
<dbReference type="Proteomes" id="UP000799750">
    <property type="component" value="Unassembled WGS sequence"/>
</dbReference>
<proteinExistence type="predicted"/>
<feature type="compositionally biased region" description="Basic and acidic residues" evidence="1">
    <location>
        <begin position="200"/>
        <end position="240"/>
    </location>
</feature>
<dbReference type="OrthoDB" id="5388207at2759"/>
<protein>
    <submittedName>
        <fullName evidence="2">Uncharacterized protein</fullName>
    </submittedName>
</protein>
<keyword evidence="3" id="KW-1185">Reference proteome</keyword>
<organism evidence="2 3">
    <name type="scientific">Lophium mytilinum</name>
    <dbReference type="NCBI Taxonomy" id="390894"/>
    <lineage>
        <taxon>Eukaryota</taxon>
        <taxon>Fungi</taxon>
        <taxon>Dikarya</taxon>
        <taxon>Ascomycota</taxon>
        <taxon>Pezizomycotina</taxon>
        <taxon>Dothideomycetes</taxon>
        <taxon>Pleosporomycetidae</taxon>
        <taxon>Mytilinidiales</taxon>
        <taxon>Mytilinidiaceae</taxon>
        <taxon>Lophium</taxon>
    </lineage>
</organism>
<feature type="region of interest" description="Disordered" evidence="1">
    <location>
        <begin position="1"/>
        <end position="338"/>
    </location>
</feature>
<dbReference type="AlphaFoldDB" id="A0A6A6RC32"/>